<feature type="region of interest" description="Disordered" evidence="1">
    <location>
        <begin position="400"/>
        <end position="433"/>
    </location>
</feature>
<feature type="compositionally biased region" description="Polar residues" evidence="1">
    <location>
        <begin position="423"/>
        <end position="433"/>
    </location>
</feature>
<organism evidence="3 4">
    <name type="scientific">Aphanomyces stellatus</name>
    <dbReference type="NCBI Taxonomy" id="120398"/>
    <lineage>
        <taxon>Eukaryota</taxon>
        <taxon>Sar</taxon>
        <taxon>Stramenopiles</taxon>
        <taxon>Oomycota</taxon>
        <taxon>Saprolegniomycetes</taxon>
        <taxon>Saprolegniales</taxon>
        <taxon>Verrucalvaceae</taxon>
        <taxon>Aphanomyces</taxon>
    </lineage>
</organism>
<gene>
    <name evidence="3" type="primary">Aste57867_12396</name>
    <name evidence="2" type="ORF">As57867_012350</name>
    <name evidence="3" type="ORF">ASTE57867_12396</name>
</gene>
<name>A0A485KXF6_9STRA</name>
<dbReference type="OrthoDB" id="67560at2759"/>
<dbReference type="Proteomes" id="UP000332933">
    <property type="component" value="Unassembled WGS sequence"/>
</dbReference>
<dbReference type="AlphaFoldDB" id="A0A485KXF6"/>
<keyword evidence="4" id="KW-1185">Reference proteome</keyword>
<evidence type="ECO:0000313" key="2">
    <source>
        <dbReference type="EMBL" id="KAF0696877.1"/>
    </source>
</evidence>
<protein>
    <submittedName>
        <fullName evidence="3">Aste57867_12396 protein</fullName>
    </submittedName>
</protein>
<sequence>MVEDLKLCTSVSVTPPNASSFNSTHAVILMAVPSPIASVLHVVDLVHCLTAFQPGFAQSDLMLVKAVRTHADGTRTRPYTSLACWNATIPRYLRVWLEHASLAAVTRLLKRDATLAETLLEDAACLGRVDLVAFLHATWPVRCTKSALDNAAAAGHLAVVAFLHAHRSEGGTTDAMDVAAAHGHVHVLEFLHAHRAEGCTHRALNLAAHAGHLSTVRFLCRHYLDSSRPTIALEIAAGSGHLHVVQCLHQVTPRCSTAAVDGAVAAGHLTLVEFLLTHRVEGGSVDAVQSAAASGHADILALLLAHGPTLTTWQARGDPDTMVAAATRGHLACVILLAPHTHDWAPAIRGATSRGHVMVVAHLLQHERTIDDDDACIDTIANAVRRSQLSQCLMHGVDVDAKQSQSQHKRSGRVGFGRRDATRSSSSSICRVQ</sequence>
<dbReference type="InterPro" id="IPR036770">
    <property type="entry name" value="Ankyrin_rpt-contain_sf"/>
</dbReference>
<dbReference type="PANTHER" id="PTHR46586">
    <property type="entry name" value="ANKYRIN REPEAT-CONTAINING PROTEIN"/>
    <property type="match status" value="1"/>
</dbReference>
<dbReference type="InterPro" id="IPR052050">
    <property type="entry name" value="SecEffector_AnkRepeat"/>
</dbReference>
<evidence type="ECO:0000256" key="1">
    <source>
        <dbReference type="SAM" id="MobiDB-lite"/>
    </source>
</evidence>
<evidence type="ECO:0000313" key="3">
    <source>
        <dbReference type="EMBL" id="VFT89247.1"/>
    </source>
</evidence>
<proteinExistence type="predicted"/>
<reference evidence="2" key="2">
    <citation type="submission" date="2019-06" db="EMBL/GenBank/DDBJ databases">
        <title>Genomics analysis of Aphanomyces spp. identifies a new class of oomycete effector associated with host adaptation.</title>
        <authorList>
            <person name="Gaulin E."/>
        </authorList>
    </citation>
    <scope>NUCLEOTIDE SEQUENCE</scope>
    <source>
        <strain evidence="2">CBS 578.67</strain>
    </source>
</reference>
<evidence type="ECO:0000313" key="4">
    <source>
        <dbReference type="Proteomes" id="UP000332933"/>
    </source>
</evidence>
<dbReference type="SUPFAM" id="SSF48403">
    <property type="entry name" value="Ankyrin repeat"/>
    <property type="match status" value="1"/>
</dbReference>
<accession>A0A485KXF6</accession>
<dbReference type="EMBL" id="VJMH01005360">
    <property type="protein sequence ID" value="KAF0696877.1"/>
    <property type="molecule type" value="Genomic_DNA"/>
</dbReference>
<dbReference type="PANTHER" id="PTHR46586:SF3">
    <property type="entry name" value="ANKYRIN REPEAT-CONTAINING PROTEIN"/>
    <property type="match status" value="1"/>
</dbReference>
<dbReference type="EMBL" id="CAADRA010005381">
    <property type="protein sequence ID" value="VFT89247.1"/>
    <property type="molecule type" value="Genomic_DNA"/>
</dbReference>
<dbReference type="Gene3D" id="1.25.40.20">
    <property type="entry name" value="Ankyrin repeat-containing domain"/>
    <property type="match status" value="3"/>
</dbReference>
<reference evidence="3 4" key="1">
    <citation type="submission" date="2019-03" db="EMBL/GenBank/DDBJ databases">
        <authorList>
            <person name="Gaulin E."/>
            <person name="Dumas B."/>
        </authorList>
    </citation>
    <scope>NUCLEOTIDE SEQUENCE [LARGE SCALE GENOMIC DNA]</scope>
    <source>
        <strain evidence="3">CBS 568.67</strain>
    </source>
</reference>